<dbReference type="Proteomes" id="UP000323621">
    <property type="component" value="Unassembled WGS sequence"/>
</dbReference>
<dbReference type="InterPro" id="IPR002656">
    <property type="entry name" value="Acyl_transf_3_dom"/>
</dbReference>
<keyword evidence="3" id="KW-0012">Acyltransferase</keyword>
<evidence type="ECO:0000259" key="2">
    <source>
        <dbReference type="Pfam" id="PF01757"/>
    </source>
</evidence>
<keyword evidence="3" id="KW-0808">Transferase</keyword>
<protein>
    <submittedName>
        <fullName evidence="3">Acyltransferase</fullName>
    </submittedName>
</protein>
<dbReference type="RefSeq" id="WP_148380305.1">
    <property type="nucleotide sequence ID" value="NZ_VSKN01000002.1"/>
</dbReference>
<feature type="transmembrane region" description="Helical" evidence="1">
    <location>
        <begin position="78"/>
        <end position="96"/>
    </location>
</feature>
<feature type="transmembrane region" description="Helical" evidence="1">
    <location>
        <begin position="284"/>
        <end position="305"/>
    </location>
</feature>
<feature type="domain" description="Acyltransferase 3" evidence="2">
    <location>
        <begin position="6"/>
        <end position="332"/>
    </location>
</feature>
<reference evidence="3 4" key="1">
    <citation type="submission" date="2019-08" db="EMBL/GenBank/DDBJ databases">
        <title>Genomes of Antarctic Bizionia species.</title>
        <authorList>
            <person name="Bowman J.P."/>
        </authorList>
    </citation>
    <scope>NUCLEOTIDE SEQUENCE [LARGE SCALE GENOMIC DNA]</scope>
    <source>
        <strain evidence="3 4">IC164</strain>
    </source>
</reference>
<proteinExistence type="predicted"/>
<keyword evidence="1" id="KW-0812">Transmembrane</keyword>
<dbReference type="GO" id="GO:0016746">
    <property type="term" value="F:acyltransferase activity"/>
    <property type="evidence" value="ECO:0007669"/>
    <property type="project" value="UniProtKB-KW"/>
</dbReference>
<keyword evidence="1" id="KW-0472">Membrane</keyword>
<comment type="caution">
    <text evidence="3">The sequence shown here is derived from an EMBL/GenBank/DDBJ whole genome shotgun (WGS) entry which is preliminary data.</text>
</comment>
<feature type="transmembrane region" description="Helical" evidence="1">
    <location>
        <begin position="234"/>
        <end position="251"/>
    </location>
</feature>
<dbReference type="EMBL" id="VSKN01000002">
    <property type="protein sequence ID" value="TYC17009.1"/>
    <property type="molecule type" value="Genomic_DNA"/>
</dbReference>
<feature type="transmembrane region" description="Helical" evidence="1">
    <location>
        <begin position="317"/>
        <end position="336"/>
    </location>
</feature>
<feature type="transmembrane region" description="Helical" evidence="1">
    <location>
        <begin position="12"/>
        <end position="28"/>
    </location>
</feature>
<dbReference type="InterPro" id="IPR050879">
    <property type="entry name" value="Acyltransferase_3"/>
</dbReference>
<evidence type="ECO:0000256" key="1">
    <source>
        <dbReference type="SAM" id="Phobius"/>
    </source>
</evidence>
<keyword evidence="1" id="KW-1133">Transmembrane helix</keyword>
<feature type="transmembrane region" description="Helical" evidence="1">
    <location>
        <begin position="139"/>
        <end position="159"/>
    </location>
</feature>
<dbReference type="PANTHER" id="PTHR23028">
    <property type="entry name" value="ACETYLTRANSFERASE"/>
    <property type="match status" value="1"/>
</dbReference>
<name>A0ABY3MDF8_9FLAO</name>
<sequence>MRIKLLDSYRGIAILMVIFFHFFSRWVKVYPYGSDYNFFEFGKLGVQFFFMISGFVILNSLEKTTSILFFLKKRMIRLLPSMLIASILTYIFLINFDDKNLFPSGHYIKNLLISLTFIEPDLISSLIGRRINFDYLSSVYWSLWPEVQFYLFVSTIFFVFRKNFYLVFFVLALIISLVKISMDYLVFSEGSFLYIMKNIFRVFNLSLTLPFFCIGIYFYILYTIQVKALRVKRITHIFFSMFVLIQVYYYWGDFVKLSFYFVFLSLFFLMIFKKRYLLYLENKLFIKLGVSSYFLYLIHESIGVVLIEKFARNNFPFFSILLIIILCAISILYTYYFEIRIAKYLKNHF</sequence>
<dbReference type="Pfam" id="PF01757">
    <property type="entry name" value="Acyl_transf_3"/>
    <property type="match status" value="1"/>
</dbReference>
<feature type="transmembrane region" description="Helical" evidence="1">
    <location>
        <begin position="48"/>
        <end position="71"/>
    </location>
</feature>
<evidence type="ECO:0000313" key="4">
    <source>
        <dbReference type="Proteomes" id="UP000323621"/>
    </source>
</evidence>
<feature type="transmembrane region" description="Helical" evidence="1">
    <location>
        <begin position="257"/>
        <end position="272"/>
    </location>
</feature>
<dbReference type="PANTHER" id="PTHR23028:SF53">
    <property type="entry name" value="ACYL_TRANSF_3 DOMAIN-CONTAINING PROTEIN"/>
    <property type="match status" value="1"/>
</dbReference>
<gene>
    <name evidence="3" type="ORF">ES677_02190</name>
</gene>
<accession>A0ABY3MDF8</accession>
<keyword evidence="4" id="KW-1185">Reference proteome</keyword>
<evidence type="ECO:0000313" key="3">
    <source>
        <dbReference type="EMBL" id="TYC17009.1"/>
    </source>
</evidence>
<feature type="transmembrane region" description="Helical" evidence="1">
    <location>
        <begin position="199"/>
        <end position="222"/>
    </location>
</feature>
<organism evidence="3 4">
    <name type="scientific">Bizionia gelidisalsuginis</name>
    <dbReference type="NCBI Taxonomy" id="291188"/>
    <lineage>
        <taxon>Bacteria</taxon>
        <taxon>Pseudomonadati</taxon>
        <taxon>Bacteroidota</taxon>
        <taxon>Flavobacteriia</taxon>
        <taxon>Flavobacteriales</taxon>
        <taxon>Flavobacteriaceae</taxon>
        <taxon>Bizionia</taxon>
    </lineage>
</organism>
<feature type="transmembrane region" description="Helical" evidence="1">
    <location>
        <begin position="166"/>
        <end position="187"/>
    </location>
</feature>